<reference evidence="2" key="1">
    <citation type="submission" date="2021-01" db="EMBL/GenBank/DDBJ databases">
        <title>YIM 132084 draft genome.</title>
        <authorList>
            <person name="An D."/>
        </authorList>
    </citation>
    <scope>NUCLEOTIDE SEQUENCE</scope>
    <source>
        <strain evidence="2">YIM 132084</strain>
    </source>
</reference>
<comment type="caution">
    <text evidence="2">The sequence shown here is derived from an EMBL/GenBank/DDBJ whole genome shotgun (WGS) entry which is preliminary data.</text>
</comment>
<dbReference type="SMART" id="SM01134">
    <property type="entry name" value="DeoRC"/>
    <property type="match status" value="1"/>
</dbReference>
<gene>
    <name evidence="2" type="ORF">JL106_18805</name>
</gene>
<dbReference type="PANTHER" id="PTHR30363:SF44">
    <property type="entry name" value="AGA OPERON TRANSCRIPTIONAL REPRESSOR-RELATED"/>
    <property type="match status" value="1"/>
</dbReference>
<evidence type="ECO:0000313" key="2">
    <source>
        <dbReference type="EMBL" id="MBM9469343.1"/>
    </source>
</evidence>
<feature type="non-terminal residue" evidence="2">
    <location>
        <position position="1"/>
    </location>
</feature>
<organism evidence="2 3">
    <name type="scientific">Nakamurella leprariae</name>
    <dbReference type="NCBI Taxonomy" id="2803911"/>
    <lineage>
        <taxon>Bacteria</taxon>
        <taxon>Bacillati</taxon>
        <taxon>Actinomycetota</taxon>
        <taxon>Actinomycetes</taxon>
        <taxon>Nakamurellales</taxon>
        <taxon>Nakamurellaceae</taxon>
        <taxon>Nakamurella</taxon>
    </lineage>
</organism>
<accession>A0A939BY99</accession>
<dbReference type="AlphaFoldDB" id="A0A939BY99"/>
<dbReference type="PANTHER" id="PTHR30363">
    <property type="entry name" value="HTH-TYPE TRANSCRIPTIONAL REGULATOR SRLR-RELATED"/>
    <property type="match status" value="1"/>
</dbReference>
<dbReference type="Proteomes" id="UP000663792">
    <property type="component" value="Unassembled WGS sequence"/>
</dbReference>
<dbReference type="InterPro" id="IPR037171">
    <property type="entry name" value="NagB/RpiA_transferase-like"/>
</dbReference>
<feature type="domain" description="DeoR-like transcriptional repressor C-terminal sensor" evidence="1">
    <location>
        <begin position="10"/>
        <end position="109"/>
    </location>
</feature>
<dbReference type="EMBL" id="JAERWK010000026">
    <property type="protein sequence ID" value="MBM9469343.1"/>
    <property type="molecule type" value="Genomic_DNA"/>
</dbReference>
<evidence type="ECO:0000259" key="1">
    <source>
        <dbReference type="Pfam" id="PF00455"/>
    </source>
</evidence>
<keyword evidence="3" id="KW-1185">Reference proteome</keyword>
<dbReference type="InterPro" id="IPR014036">
    <property type="entry name" value="DeoR-like_C"/>
</dbReference>
<dbReference type="Pfam" id="PF00455">
    <property type="entry name" value="DeoRC"/>
    <property type="match status" value="1"/>
</dbReference>
<name>A0A939BY99_9ACTN</name>
<dbReference type="SUPFAM" id="SSF100950">
    <property type="entry name" value="NagB/RpiA/CoA transferase-like"/>
    <property type="match status" value="1"/>
</dbReference>
<protein>
    <recommendedName>
        <fullName evidence="1">DeoR-like transcriptional repressor C-terminal sensor domain-containing protein</fullName>
    </recommendedName>
</protein>
<sequence>RRLSELARYRDELTVVGIGGRYDVSHDSFLGVQAIEQVAGIHVDAVFMSTAAVSGTDLYHQEEQVVMLKRQMLASATKRYLLVDHHKLNRRAMLKIAPVSEFDLIITDSGAHPDLLATWRSNGTAFEVVAVDPAVDRSD</sequence>
<dbReference type="InterPro" id="IPR050313">
    <property type="entry name" value="Carb_Metab_HTH_regulators"/>
</dbReference>
<evidence type="ECO:0000313" key="3">
    <source>
        <dbReference type="Proteomes" id="UP000663792"/>
    </source>
</evidence>
<proteinExistence type="predicted"/>